<dbReference type="InterPro" id="IPR029063">
    <property type="entry name" value="SAM-dependent_MTases_sf"/>
</dbReference>
<dbReference type="PANTHER" id="PTHR45277">
    <property type="entry name" value="EXPRESSED PROTEIN"/>
    <property type="match status" value="1"/>
</dbReference>
<evidence type="ECO:0000259" key="5">
    <source>
        <dbReference type="Pfam" id="PF08241"/>
    </source>
</evidence>
<keyword evidence="4" id="KW-0472">Membrane</keyword>
<gene>
    <name evidence="6" type="ORF">H4281_30040</name>
</gene>
<dbReference type="Proteomes" id="UP000526734">
    <property type="component" value="Unassembled WGS sequence"/>
</dbReference>
<evidence type="ECO:0000256" key="2">
    <source>
        <dbReference type="ARBA" id="ARBA00022679"/>
    </source>
</evidence>
<keyword evidence="4" id="KW-1133">Transmembrane helix</keyword>
<keyword evidence="4" id="KW-0812">Transmembrane</keyword>
<dbReference type="GO" id="GO:0032259">
    <property type="term" value="P:methylation"/>
    <property type="evidence" value="ECO:0007669"/>
    <property type="project" value="UniProtKB-KW"/>
</dbReference>
<name>A0A7W3W280_9PSEU</name>
<evidence type="ECO:0000256" key="1">
    <source>
        <dbReference type="ARBA" id="ARBA00022603"/>
    </source>
</evidence>
<dbReference type="EMBL" id="JACGZW010000010">
    <property type="protein sequence ID" value="MBB1157405.1"/>
    <property type="molecule type" value="Genomic_DNA"/>
</dbReference>
<dbReference type="PANTHER" id="PTHR45277:SF1">
    <property type="entry name" value="EXPRESSED PROTEIN"/>
    <property type="match status" value="1"/>
</dbReference>
<feature type="transmembrane region" description="Helical" evidence="4">
    <location>
        <begin position="70"/>
        <end position="89"/>
    </location>
</feature>
<dbReference type="GO" id="GO:0008757">
    <property type="term" value="F:S-adenosylmethionine-dependent methyltransferase activity"/>
    <property type="evidence" value="ECO:0007669"/>
    <property type="project" value="InterPro"/>
</dbReference>
<dbReference type="Gene3D" id="3.40.50.150">
    <property type="entry name" value="Vaccinia Virus protein VP39"/>
    <property type="match status" value="1"/>
</dbReference>
<dbReference type="CDD" id="cd02440">
    <property type="entry name" value="AdoMet_MTases"/>
    <property type="match status" value="1"/>
</dbReference>
<dbReference type="SUPFAM" id="SSF53335">
    <property type="entry name" value="S-adenosyl-L-methionine-dependent methyltransferases"/>
    <property type="match status" value="1"/>
</dbReference>
<sequence length="224" mass="23544">MIVANAALGFVGIAITAVSLAGIIDFAWFGVLLIVGGSGTAALMLHSSLRGKRRAREQQLDRLALRGDEVVLDLGCGSGLLLIGVAARLTTGRATGIDLWRTRDQAGSDRKTCLENAVRTGVADKIELVDGDMAKLPFPSGSFDLVTGCLSVHNLHPDSRRAECVSEAFRVLRPGGRLLLIDFSGTAQYARLAVEAGMTEVGRSGLLGGMFPPCRAVTATKPAQ</sequence>
<dbReference type="Pfam" id="PF08241">
    <property type="entry name" value="Methyltransf_11"/>
    <property type="match status" value="1"/>
</dbReference>
<dbReference type="InterPro" id="IPR013216">
    <property type="entry name" value="Methyltransf_11"/>
</dbReference>
<organism evidence="6 7">
    <name type="scientific">Amycolatopsis dendrobii</name>
    <dbReference type="NCBI Taxonomy" id="2760662"/>
    <lineage>
        <taxon>Bacteria</taxon>
        <taxon>Bacillati</taxon>
        <taxon>Actinomycetota</taxon>
        <taxon>Actinomycetes</taxon>
        <taxon>Pseudonocardiales</taxon>
        <taxon>Pseudonocardiaceae</taxon>
        <taxon>Amycolatopsis</taxon>
    </lineage>
</organism>
<reference evidence="6 7" key="1">
    <citation type="submission" date="2020-08" db="EMBL/GenBank/DDBJ databases">
        <title>Amycolatopsis sp. nov. DR6-1 isolated from Dendrobium heterocarpum.</title>
        <authorList>
            <person name="Tedsree N."/>
            <person name="Kuncharoen N."/>
            <person name="Likhitwitayawuid K."/>
            <person name="Tanasupawat S."/>
        </authorList>
    </citation>
    <scope>NUCLEOTIDE SEQUENCE [LARGE SCALE GENOMIC DNA]</scope>
    <source>
        <strain evidence="6 7">DR6-1</strain>
    </source>
</reference>
<accession>A0A7W3W280</accession>
<comment type="caution">
    <text evidence="6">The sequence shown here is derived from an EMBL/GenBank/DDBJ whole genome shotgun (WGS) entry which is preliminary data.</text>
</comment>
<evidence type="ECO:0000313" key="6">
    <source>
        <dbReference type="EMBL" id="MBB1157405.1"/>
    </source>
</evidence>
<dbReference type="PROSITE" id="PS01184">
    <property type="entry name" value="UBIE_2"/>
    <property type="match status" value="1"/>
</dbReference>
<evidence type="ECO:0000256" key="4">
    <source>
        <dbReference type="SAM" id="Phobius"/>
    </source>
</evidence>
<evidence type="ECO:0000313" key="7">
    <source>
        <dbReference type="Proteomes" id="UP000526734"/>
    </source>
</evidence>
<keyword evidence="1 6" id="KW-0489">Methyltransferase</keyword>
<evidence type="ECO:0000256" key="3">
    <source>
        <dbReference type="ARBA" id="ARBA00022691"/>
    </source>
</evidence>
<dbReference type="RefSeq" id="WP_182894254.1">
    <property type="nucleotide sequence ID" value="NZ_JACGZW010000010.1"/>
</dbReference>
<protein>
    <submittedName>
        <fullName evidence="6">Methyltransferase domain-containing protein</fullName>
    </submittedName>
</protein>
<keyword evidence="3" id="KW-0949">S-adenosyl-L-methionine</keyword>
<feature type="transmembrane region" description="Helical" evidence="4">
    <location>
        <begin position="31"/>
        <end position="49"/>
    </location>
</feature>
<dbReference type="AlphaFoldDB" id="A0A7W3W280"/>
<keyword evidence="7" id="KW-1185">Reference proteome</keyword>
<proteinExistence type="predicted"/>
<dbReference type="InterPro" id="IPR023576">
    <property type="entry name" value="UbiE/COQ5_MeTrFase_CS"/>
</dbReference>
<feature type="domain" description="Methyltransferase type 11" evidence="5">
    <location>
        <begin position="72"/>
        <end position="179"/>
    </location>
</feature>
<keyword evidence="2 6" id="KW-0808">Transferase</keyword>